<organism evidence="2">
    <name type="scientific">Guillardia theta</name>
    <name type="common">Cryptophyte</name>
    <name type="synonym">Cryptomonas phi</name>
    <dbReference type="NCBI Taxonomy" id="55529"/>
    <lineage>
        <taxon>Eukaryota</taxon>
        <taxon>Cryptophyceae</taxon>
        <taxon>Pyrenomonadales</taxon>
        <taxon>Geminigeraceae</taxon>
        <taxon>Guillardia</taxon>
    </lineage>
</organism>
<protein>
    <submittedName>
        <fullName evidence="2">Uncharacterized protein</fullName>
    </submittedName>
</protein>
<sequence>MFCQAFGSTGLPVMKEGFAKLIEEYKEAREDVSRNVSTEKDALSMIAEYHQEIQRLLMEHEAARTSGNSSRMNDIQGKIDGLEHKYKLAKASLSTVEAILHTIDPYKVCHILGGMWIGISGCIAAAVSPSARSLNVGLSLGERLSALLRSLLAARAQRRIESSQRGGGARSEEEERRSRWAEFSLDSCCRGLGVVAAFYMQRVVNAFQGSLIGGSIVVEELAKVADERGSQLSEHQINTGKMALAVAVFAWQYRSPGAGQVPAIFFPIAFPAFVLEKILSAFASQQMWTSILK</sequence>
<name>A0A7S4UCD0_GUITH</name>
<gene>
    <name evidence="2" type="ORF">GTHE00462_LOCUS26766</name>
</gene>
<proteinExistence type="predicted"/>
<feature type="coiled-coil region" evidence="1">
    <location>
        <begin position="22"/>
        <end position="66"/>
    </location>
</feature>
<dbReference type="AlphaFoldDB" id="A0A7S4UCD0"/>
<reference evidence="2" key="1">
    <citation type="submission" date="2021-01" db="EMBL/GenBank/DDBJ databases">
        <authorList>
            <person name="Corre E."/>
            <person name="Pelletier E."/>
            <person name="Niang G."/>
            <person name="Scheremetjew M."/>
            <person name="Finn R."/>
            <person name="Kale V."/>
            <person name="Holt S."/>
            <person name="Cochrane G."/>
            <person name="Meng A."/>
            <person name="Brown T."/>
            <person name="Cohen L."/>
        </authorList>
    </citation>
    <scope>NUCLEOTIDE SEQUENCE</scope>
    <source>
        <strain evidence="2">CCMP 2712</strain>
    </source>
</reference>
<dbReference type="EMBL" id="HBKN01034342">
    <property type="protein sequence ID" value="CAE2320195.1"/>
    <property type="molecule type" value="Transcribed_RNA"/>
</dbReference>
<evidence type="ECO:0000256" key="1">
    <source>
        <dbReference type="SAM" id="Coils"/>
    </source>
</evidence>
<evidence type="ECO:0000313" key="2">
    <source>
        <dbReference type="EMBL" id="CAE2320195.1"/>
    </source>
</evidence>
<keyword evidence="1" id="KW-0175">Coiled coil</keyword>
<accession>A0A7S4UCD0</accession>